<keyword evidence="3" id="KW-1185">Reference proteome</keyword>
<proteinExistence type="predicted"/>
<dbReference type="EMBL" id="JAINUG010000081">
    <property type="protein sequence ID" value="KAJ8399710.1"/>
    <property type="molecule type" value="Genomic_DNA"/>
</dbReference>
<feature type="region of interest" description="Disordered" evidence="1">
    <location>
        <begin position="101"/>
        <end position="120"/>
    </location>
</feature>
<dbReference type="Proteomes" id="UP001221898">
    <property type="component" value="Unassembled WGS sequence"/>
</dbReference>
<reference evidence="2" key="1">
    <citation type="journal article" date="2023" name="Science">
        <title>Genome structures resolve the early diversification of teleost fishes.</title>
        <authorList>
            <person name="Parey E."/>
            <person name="Louis A."/>
            <person name="Montfort J."/>
            <person name="Bouchez O."/>
            <person name="Roques C."/>
            <person name="Iampietro C."/>
            <person name="Lluch J."/>
            <person name="Castinel A."/>
            <person name="Donnadieu C."/>
            <person name="Desvignes T."/>
            <person name="Floi Bucao C."/>
            <person name="Jouanno E."/>
            <person name="Wen M."/>
            <person name="Mejri S."/>
            <person name="Dirks R."/>
            <person name="Jansen H."/>
            <person name="Henkel C."/>
            <person name="Chen W.J."/>
            <person name="Zahm M."/>
            <person name="Cabau C."/>
            <person name="Klopp C."/>
            <person name="Thompson A.W."/>
            <person name="Robinson-Rechavi M."/>
            <person name="Braasch I."/>
            <person name="Lecointre G."/>
            <person name="Bobe J."/>
            <person name="Postlethwait J.H."/>
            <person name="Berthelot C."/>
            <person name="Roest Crollius H."/>
            <person name="Guiguen Y."/>
        </authorList>
    </citation>
    <scope>NUCLEOTIDE SEQUENCE</scope>
    <source>
        <strain evidence="2">NC1722</strain>
    </source>
</reference>
<name>A0AAD7SBT2_9TELE</name>
<evidence type="ECO:0000313" key="3">
    <source>
        <dbReference type="Proteomes" id="UP001221898"/>
    </source>
</evidence>
<evidence type="ECO:0000256" key="1">
    <source>
        <dbReference type="SAM" id="MobiDB-lite"/>
    </source>
</evidence>
<evidence type="ECO:0000313" key="2">
    <source>
        <dbReference type="EMBL" id="KAJ8399710.1"/>
    </source>
</evidence>
<protein>
    <submittedName>
        <fullName evidence="2">Uncharacterized protein</fullName>
    </submittedName>
</protein>
<accession>A0AAD7SBT2</accession>
<feature type="region of interest" description="Disordered" evidence="1">
    <location>
        <begin position="1"/>
        <end position="48"/>
    </location>
</feature>
<gene>
    <name evidence="2" type="ORF">AAFF_G00408150</name>
</gene>
<organism evidence="2 3">
    <name type="scientific">Aldrovandia affinis</name>
    <dbReference type="NCBI Taxonomy" id="143900"/>
    <lineage>
        <taxon>Eukaryota</taxon>
        <taxon>Metazoa</taxon>
        <taxon>Chordata</taxon>
        <taxon>Craniata</taxon>
        <taxon>Vertebrata</taxon>
        <taxon>Euteleostomi</taxon>
        <taxon>Actinopterygii</taxon>
        <taxon>Neopterygii</taxon>
        <taxon>Teleostei</taxon>
        <taxon>Notacanthiformes</taxon>
        <taxon>Halosauridae</taxon>
        <taxon>Aldrovandia</taxon>
    </lineage>
</organism>
<sequence length="120" mass="12840">MWSELHAPHPPTTAPGQLSNAIKSLRPRGIGHTADPPPAQSPQRESLWQQNPAHYMILPSARCPTSPPPCLPALALPTEATDRTEPRAFHHLPPLRASDALRAHASPGGASITYSPTSAR</sequence>
<comment type="caution">
    <text evidence="2">The sequence shown here is derived from an EMBL/GenBank/DDBJ whole genome shotgun (WGS) entry which is preliminary data.</text>
</comment>
<dbReference type="AlphaFoldDB" id="A0AAD7SBT2"/>